<accession>A0A3L7A6N8</accession>
<evidence type="ECO:0000313" key="1">
    <source>
        <dbReference type="EMBL" id="RLP75548.1"/>
    </source>
</evidence>
<dbReference type="RefSeq" id="WP_121648519.1">
    <property type="nucleotide sequence ID" value="NZ_RCUX01000006.1"/>
</dbReference>
<name>A0A3L7A6N8_9MICO</name>
<organism evidence="1 2">
    <name type="scientific">Mycetocola tolaasinivorans</name>
    <dbReference type="NCBI Taxonomy" id="76635"/>
    <lineage>
        <taxon>Bacteria</taxon>
        <taxon>Bacillati</taxon>
        <taxon>Actinomycetota</taxon>
        <taxon>Actinomycetes</taxon>
        <taxon>Micrococcales</taxon>
        <taxon>Microbacteriaceae</taxon>
        <taxon>Mycetocola</taxon>
    </lineage>
</organism>
<proteinExistence type="predicted"/>
<evidence type="ECO:0008006" key="3">
    <source>
        <dbReference type="Google" id="ProtNLM"/>
    </source>
</evidence>
<dbReference type="AlphaFoldDB" id="A0A3L7A6N8"/>
<dbReference type="EMBL" id="RCUX01000006">
    <property type="protein sequence ID" value="RLP75548.1"/>
    <property type="molecule type" value="Genomic_DNA"/>
</dbReference>
<comment type="caution">
    <text evidence="1">The sequence shown here is derived from an EMBL/GenBank/DDBJ whole genome shotgun (WGS) entry which is preliminary data.</text>
</comment>
<evidence type="ECO:0000313" key="2">
    <source>
        <dbReference type="Proteomes" id="UP000272503"/>
    </source>
</evidence>
<protein>
    <recommendedName>
        <fullName evidence="3">Type IV secretion protein Rhs</fullName>
    </recommendedName>
</protein>
<gene>
    <name evidence="1" type="ORF">D9V32_08710</name>
</gene>
<dbReference type="OrthoDB" id="4981253at2"/>
<reference evidence="1 2" key="1">
    <citation type="submission" date="2018-10" db="EMBL/GenBank/DDBJ databases">
        <authorList>
            <person name="Li J."/>
        </authorList>
    </citation>
    <scope>NUCLEOTIDE SEQUENCE [LARGE SCALE GENOMIC DNA]</scope>
    <source>
        <strain evidence="1 2">IF 016277</strain>
    </source>
</reference>
<sequence length="75" mass="8079">MARTNGEPGPIRAAGGFTNWLNGKLRPYIGPPPLGPYNEEPLPDTAEAACPLCGNPMSQHVVDRSGERTQLHCPR</sequence>
<dbReference type="Proteomes" id="UP000272503">
    <property type="component" value="Unassembled WGS sequence"/>
</dbReference>
<keyword evidence="2" id="KW-1185">Reference proteome</keyword>